<name>A0ABD1Y8B2_9MARC</name>
<proteinExistence type="predicted"/>
<gene>
    <name evidence="2" type="ORF">R1flu_002032</name>
</gene>
<comment type="caution">
    <text evidence="2">The sequence shown here is derived from an EMBL/GenBank/DDBJ whole genome shotgun (WGS) entry which is preliminary data.</text>
</comment>
<feature type="region of interest" description="Disordered" evidence="1">
    <location>
        <begin position="88"/>
        <end position="115"/>
    </location>
</feature>
<sequence>MAAIVGSIQQVVATSTLEVAAASRASSSTRASTASSVCCRPARWRNAILKTASSSFYRGWQLPVVEMRNVGIRSAAVVSVRAGSDAELELESDSELEDDEDGSVQAEKDHGSEPEFEDEDYIVLGLAHCFTKDADQKLMDTFVIEPIPAGGLECMDNGGRTCYKHAHGTNLGVALKQDVSLLPPEFQGGRFAEDFDFRTKCASRTWKRDHAEEFLMKLVPTDGVRSDWNFSLEDKRILNMENIVSDEDNIKQDISIDVYGRTPKEVDEMSQEIAEMYNA</sequence>
<reference evidence="2 3" key="1">
    <citation type="submission" date="2024-09" db="EMBL/GenBank/DDBJ databases">
        <title>Chromosome-scale assembly of Riccia fluitans.</title>
        <authorList>
            <person name="Paukszto L."/>
            <person name="Sawicki J."/>
            <person name="Karawczyk K."/>
            <person name="Piernik-Szablinska J."/>
            <person name="Szczecinska M."/>
            <person name="Mazdziarz M."/>
        </authorList>
    </citation>
    <scope>NUCLEOTIDE SEQUENCE [LARGE SCALE GENOMIC DNA]</scope>
    <source>
        <strain evidence="2">Rf_01</strain>
        <tissue evidence="2">Aerial parts of the thallus</tissue>
    </source>
</reference>
<feature type="compositionally biased region" description="Acidic residues" evidence="1">
    <location>
        <begin position="88"/>
        <end position="102"/>
    </location>
</feature>
<evidence type="ECO:0000313" key="3">
    <source>
        <dbReference type="Proteomes" id="UP001605036"/>
    </source>
</evidence>
<dbReference type="Proteomes" id="UP001605036">
    <property type="component" value="Unassembled WGS sequence"/>
</dbReference>
<organism evidence="2 3">
    <name type="scientific">Riccia fluitans</name>
    <dbReference type="NCBI Taxonomy" id="41844"/>
    <lineage>
        <taxon>Eukaryota</taxon>
        <taxon>Viridiplantae</taxon>
        <taxon>Streptophyta</taxon>
        <taxon>Embryophyta</taxon>
        <taxon>Marchantiophyta</taxon>
        <taxon>Marchantiopsida</taxon>
        <taxon>Marchantiidae</taxon>
        <taxon>Marchantiales</taxon>
        <taxon>Ricciaceae</taxon>
        <taxon>Riccia</taxon>
    </lineage>
</organism>
<evidence type="ECO:0000256" key="1">
    <source>
        <dbReference type="SAM" id="MobiDB-lite"/>
    </source>
</evidence>
<accession>A0ABD1Y8B2</accession>
<dbReference type="EMBL" id="JBHFFA010000006">
    <property type="protein sequence ID" value="KAL2621827.1"/>
    <property type="molecule type" value="Genomic_DNA"/>
</dbReference>
<keyword evidence="3" id="KW-1185">Reference proteome</keyword>
<evidence type="ECO:0000313" key="2">
    <source>
        <dbReference type="EMBL" id="KAL2621827.1"/>
    </source>
</evidence>
<protein>
    <submittedName>
        <fullName evidence="2">Uncharacterized protein</fullName>
    </submittedName>
</protein>
<dbReference type="AlphaFoldDB" id="A0ABD1Y8B2"/>